<reference evidence="2" key="1">
    <citation type="submission" date="2022-03" db="EMBL/GenBank/DDBJ databases">
        <authorList>
            <person name="Tunstrom K."/>
        </authorList>
    </citation>
    <scope>NUCLEOTIDE SEQUENCE</scope>
</reference>
<dbReference type="InterPro" id="IPR043502">
    <property type="entry name" value="DNA/RNA_pol_sf"/>
</dbReference>
<evidence type="ECO:0000313" key="2">
    <source>
        <dbReference type="EMBL" id="CAH2087361.1"/>
    </source>
</evidence>
<dbReference type="InterPro" id="IPR000477">
    <property type="entry name" value="RT_dom"/>
</dbReference>
<organism evidence="2 3">
    <name type="scientific">Euphydryas editha</name>
    <name type="common">Edith's checkerspot</name>
    <dbReference type="NCBI Taxonomy" id="104508"/>
    <lineage>
        <taxon>Eukaryota</taxon>
        <taxon>Metazoa</taxon>
        <taxon>Ecdysozoa</taxon>
        <taxon>Arthropoda</taxon>
        <taxon>Hexapoda</taxon>
        <taxon>Insecta</taxon>
        <taxon>Pterygota</taxon>
        <taxon>Neoptera</taxon>
        <taxon>Endopterygota</taxon>
        <taxon>Lepidoptera</taxon>
        <taxon>Glossata</taxon>
        <taxon>Ditrysia</taxon>
        <taxon>Papilionoidea</taxon>
        <taxon>Nymphalidae</taxon>
        <taxon>Nymphalinae</taxon>
        <taxon>Euphydryas</taxon>
    </lineage>
</organism>
<dbReference type="GO" id="GO:0071897">
    <property type="term" value="P:DNA biosynthetic process"/>
    <property type="evidence" value="ECO:0007669"/>
    <property type="project" value="UniProtKB-ARBA"/>
</dbReference>
<comment type="caution">
    <text evidence="2">The sequence shown here is derived from an EMBL/GenBank/DDBJ whole genome shotgun (WGS) entry which is preliminary data.</text>
</comment>
<protein>
    <recommendedName>
        <fullName evidence="1">Reverse transcriptase domain-containing protein</fullName>
    </recommendedName>
</protein>
<dbReference type="EMBL" id="CAKOGL010000006">
    <property type="protein sequence ID" value="CAH2087361.1"/>
    <property type="molecule type" value="Genomic_DNA"/>
</dbReference>
<dbReference type="PANTHER" id="PTHR33332">
    <property type="entry name" value="REVERSE TRANSCRIPTASE DOMAIN-CONTAINING PROTEIN"/>
    <property type="match status" value="1"/>
</dbReference>
<keyword evidence="3" id="KW-1185">Reference proteome</keyword>
<proteinExistence type="predicted"/>
<dbReference type="Pfam" id="PF00078">
    <property type="entry name" value="RVT_1"/>
    <property type="match status" value="1"/>
</dbReference>
<dbReference type="CDD" id="cd01650">
    <property type="entry name" value="RT_nLTR_like"/>
    <property type="match status" value="1"/>
</dbReference>
<dbReference type="Proteomes" id="UP001153954">
    <property type="component" value="Unassembled WGS sequence"/>
</dbReference>
<name>A0AAU9TJQ5_EUPED</name>
<dbReference type="PROSITE" id="PS50878">
    <property type="entry name" value="RT_POL"/>
    <property type="match status" value="1"/>
</dbReference>
<sequence length="525" mass="59754">MLAYDTLNKIDKTEQYLVNNVSTCKSPANSLFLRPTDEKEISEIISKLKIKSTPGYDNICNEIIKSCSNVLVTPIAFLCNQSLSTGTVPDIWKIANVSPIFKAGDPLEISNYRPISLLSTLSKILEKVVNKRLTIFLQKEGLLAENQFGFRTNRSTEDAVMQLVNHVSNSIETGTRCIGVFLDLAKAFDTVSRPILLKKLEFYGVRGIALDWFRSYLMNRKQRLKYGSNYSELCNISYGVPQGSVLGPTLFLIYINDLSLMNLKATKILSFADDTVVLFNGKTWQLVIEAATAGLRSISAWLEKNLLCLNVSKTKYMGFHVSNKTSFPATINLKLHTCAPNNASTYCDCLSLERVDCVKYLGVLIDHKLKWSHHIDYLSNKVRKLTYIFRRLKIVSELETVNLVYAALVRSVLNYCITVWGSANQSFLIKLERTQRAILKVAYGKDFRYPTDSLYKECKQLRVRQLYVLSTTMRFHRMVPYYSFISQINNNIDIMHSPQSICKNVVSNWLLNLDYSATENLLKNN</sequence>
<evidence type="ECO:0000259" key="1">
    <source>
        <dbReference type="PROSITE" id="PS50878"/>
    </source>
</evidence>
<dbReference type="AlphaFoldDB" id="A0AAU9TJQ5"/>
<dbReference type="SUPFAM" id="SSF56672">
    <property type="entry name" value="DNA/RNA polymerases"/>
    <property type="match status" value="1"/>
</dbReference>
<gene>
    <name evidence="2" type="ORF">EEDITHA_LOCUS3632</name>
</gene>
<evidence type="ECO:0000313" key="3">
    <source>
        <dbReference type="Proteomes" id="UP001153954"/>
    </source>
</evidence>
<accession>A0AAU9TJQ5</accession>
<feature type="domain" description="Reverse transcriptase" evidence="1">
    <location>
        <begin position="81"/>
        <end position="365"/>
    </location>
</feature>